<gene>
    <name evidence="1" type="ORF">OXX778_LOCUS3203</name>
</gene>
<name>A0A813NBA0_9BILA</name>
<sequence>MANYFTNIGENSDEINVLNEVYLTETSFTDYEIIDFINFNNSAISNSNLFQSISNDNNTNLEDVCMEVDNYGLPSDLQENNGTIF</sequence>
<organism evidence="1 2">
    <name type="scientific">Brachionus calyciflorus</name>
    <dbReference type="NCBI Taxonomy" id="104777"/>
    <lineage>
        <taxon>Eukaryota</taxon>
        <taxon>Metazoa</taxon>
        <taxon>Spiralia</taxon>
        <taxon>Gnathifera</taxon>
        <taxon>Rotifera</taxon>
        <taxon>Eurotatoria</taxon>
        <taxon>Monogononta</taxon>
        <taxon>Pseudotrocha</taxon>
        <taxon>Ploima</taxon>
        <taxon>Brachionidae</taxon>
        <taxon>Brachionus</taxon>
    </lineage>
</organism>
<comment type="caution">
    <text evidence="1">The sequence shown here is derived from an EMBL/GenBank/DDBJ whole genome shotgun (WGS) entry which is preliminary data.</text>
</comment>
<dbReference type="EMBL" id="CAJNOC010000276">
    <property type="protein sequence ID" value="CAF0737407.1"/>
    <property type="molecule type" value="Genomic_DNA"/>
</dbReference>
<protein>
    <submittedName>
        <fullName evidence="1">Uncharacterized protein</fullName>
    </submittedName>
</protein>
<dbReference type="AlphaFoldDB" id="A0A813NBA0"/>
<evidence type="ECO:0000313" key="2">
    <source>
        <dbReference type="Proteomes" id="UP000663879"/>
    </source>
</evidence>
<dbReference type="Proteomes" id="UP000663879">
    <property type="component" value="Unassembled WGS sequence"/>
</dbReference>
<evidence type="ECO:0000313" key="1">
    <source>
        <dbReference type="EMBL" id="CAF0737407.1"/>
    </source>
</evidence>
<reference evidence="1" key="1">
    <citation type="submission" date="2021-02" db="EMBL/GenBank/DDBJ databases">
        <authorList>
            <person name="Nowell W R."/>
        </authorList>
    </citation>
    <scope>NUCLEOTIDE SEQUENCE</scope>
    <source>
        <strain evidence="1">Ploen Becks lab</strain>
    </source>
</reference>
<keyword evidence="2" id="KW-1185">Reference proteome</keyword>
<accession>A0A813NBA0</accession>
<proteinExistence type="predicted"/>